<accession>A0ACC1T7R4</accession>
<sequence>MLSNTESITSAYLLPPTTMSIATAAVNAVPYLTLNNGARMPGIGMGCWMGDDSNEIVEEMVKNALANGYRHIDTVIDPVFRLAVGIAHPFTFATISNAARVVGNEERVGKAIRESGLARSEIFLTTKLPNLAHHRVRESFEESFSKLNCGYIDLYLMHWPQARVGDRVLQEDEHPTFVDTWKDMEKLLNTGKVKSIGISNFSIKNLEKLLPRCTVIPATNQVELHPSLPQFELVKYCQEKGIVVTAYSPFGQYKRIFFEDPDFISVAKAHNATVAQVAIAWALQRGTVPIPKSANIGRMKENISLIHLTPEEMELVNNIHKKPGMHRSLVRFGDSPPDKIFGWTYEQLGWPMTTGGIVVA</sequence>
<evidence type="ECO:0000313" key="2">
    <source>
        <dbReference type="Proteomes" id="UP001148662"/>
    </source>
</evidence>
<gene>
    <name evidence="1" type="ORF">NM688_g2651</name>
</gene>
<protein>
    <submittedName>
        <fullName evidence="1">Uncharacterized protein</fullName>
    </submittedName>
</protein>
<proteinExistence type="predicted"/>
<reference evidence="1" key="1">
    <citation type="submission" date="2022-07" db="EMBL/GenBank/DDBJ databases">
        <title>Genome Sequence of Phlebia brevispora.</title>
        <authorList>
            <person name="Buettner E."/>
        </authorList>
    </citation>
    <scope>NUCLEOTIDE SEQUENCE</scope>
    <source>
        <strain evidence="1">MPL23</strain>
    </source>
</reference>
<evidence type="ECO:0000313" key="1">
    <source>
        <dbReference type="EMBL" id="KAJ3555306.1"/>
    </source>
</evidence>
<dbReference type="EMBL" id="JANHOG010000343">
    <property type="protein sequence ID" value="KAJ3555306.1"/>
    <property type="molecule type" value="Genomic_DNA"/>
</dbReference>
<name>A0ACC1T7R4_9APHY</name>
<keyword evidence="2" id="KW-1185">Reference proteome</keyword>
<comment type="caution">
    <text evidence="1">The sequence shown here is derived from an EMBL/GenBank/DDBJ whole genome shotgun (WGS) entry which is preliminary data.</text>
</comment>
<dbReference type="Proteomes" id="UP001148662">
    <property type="component" value="Unassembled WGS sequence"/>
</dbReference>
<organism evidence="1 2">
    <name type="scientific">Phlebia brevispora</name>
    <dbReference type="NCBI Taxonomy" id="194682"/>
    <lineage>
        <taxon>Eukaryota</taxon>
        <taxon>Fungi</taxon>
        <taxon>Dikarya</taxon>
        <taxon>Basidiomycota</taxon>
        <taxon>Agaricomycotina</taxon>
        <taxon>Agaricomycetes</taxon>
        <taxon>Polyporales</taxon>
        <taxon>Meruliaceae</taxon>
        <taxon>Phlebia</taxon>
    </lineage>
</organism>